<gene>
    <name evidence="2" type="ORF">DWV06_04435</name>
</gene>
<dbReference type="Gene3D" id="3.20.80.10">
    <property type="entry name" value="Regulatory factor, effector binding domain"/>
    <property type="match status" value="1"/>
</dbReference>
<protein>
    <submittedName>
        <fullName evidence="2">AraC family transcriptional regulator</fullName>
    </submittedName>
</protein>
<dbReference type="OrthoDB" id="9773308at2"/>
<comment type="caution">
    <text evidence="2">The sequence shown here is derived from an EMBL/GenBank/DDBJ whole genome shotgun (WGS) entry which is preliminary data.</text>
</comment>
<name>A0A371AYT6_9FIRM</name>
<feature type="domain" description="AraC effector-binding" evidence="1">
    <location>
        <begin position="5"/>
        <end position="153"/>
    </location>
</feature>
<keyword evidence="3" id="KW-1185">Reference proteome</keyword>
<dbReference type="PANTHER" id="PTHR40055:SF1">
    <property type="entry name" value="TRANSCRIPTIONAL REGULATOR YGIV-RELATED"/>
    <property type="match status" value="1"/>
</dbReference>
<sequence length="155" mass="18216">MPKVSKIEILKPREQHALTVRTTTKVENLPMLIGQTYDKMCKYVEEMGEYLTDVPYVAYYNMDMENLDVEMGFPVSKKLADKEDMKSVIIPEDYAIFCMYRGPYAEMGPVYEEMTKWIEDNGYRPKMPVYEYYYNSPEVPESELLTKILMPVEKA</sequence>
<dbReference type="InterPro" id="IPR010499">
    <property type="entry name" value="AraC_E-bd"/>
</dbReference>
<dbReference type="Proteomes" id="UP000255036">
    <property type="component" value="Unassembled WGS sequence"/>
</dbReference>
<evidence type="ECO:0000313" key="3">
    <source>
        <dbReference type="Proteomes" id="UP000255036"/>
    </source>
</evidence>
<dbReference type="InterPro" id="IPR050908">
    <property type="entry name" value="SmbC-like"/>
</dbReference>
<dbReference type="SUPFAM" id="SSF55136">
    <property type="entry name" value="Probable bacterial effector-binding domain"/>
    <property type="match status" value="1"/>
</dbReference>
<proteinExistence type="predicted"/>
<reference evidence="2 3" key="1">
    <citation type="submission" date="2018-07" db="EMBL/GenBank/DDBJ databases">
        <title>Anaerosacharophilus polymeroproducens gen. nov. sp. nov., an anaerobic bacterium isolated from salt field.</title>
        <authorList>
            <person name="Kim W."/>
            <person name="Yang S.-H."/>
            <person name="Oh J."/>
            <person name="Lee J.-H."/>
            <person name="Kwon K.K."/>
        </authorList>
    </citation>
    <scope>NUCLEOTIDE SEQUENCE [LARGE SCALE GENOMIC DNA]</scope>
    <source>
        <strain evidence="2 3">MCWD5</strain>
    </source>
</reference>
<organism evidence="2 3">
    <name type="scientific">Anaerosacchariphilus polymeriproducens</name>
    <dbReference type="NCBI Taxonomy" id="1812858"/>
    <lineage>
        <taxon>Bacteria</taxon>
        <taxon>Bacillati</taxon>
        <taxon>Bacillota</taxon>
        <taxon>Clostridia</taxon>
        <taxon>Lachnospirales</taxon>
        <taxon>Lachnospiraceae</taxon>
        <taxon>Anaerosacchariphilus</taxon>
    </lineage>
</organism>
<dbReference type="InterPro" id="IPR011256">
    <property type="entry name" value="Reg_factor_effector_dom_sf"/>
</dbReference>
<evidence type="ECO:0000259" key="1">
    <source>
        <dbReference type="SMART" id="SM00871"/>
    </source>
</evidence>
<accession>A0A371AYT6</accession>
<evidence type="ECO:0000313" key="2">
    <source>
        <dbReference type="EMBL" id="RDU24721.1"/>
    </source>
</evidence>
<dbReference type="SMART" id="SM00871">
    <property type="entry name" value="AraC_E_bind"/>
    <property type="match status" value="1"/>
</dbReference>
<dbReference type="PANTHER" id="PTHR40055">
    <property type="entry name" value="TRANSCRIPTIONAL REGULATOR YGIV-RELATED"/>
    <property type="match status" value="1"/>
</dbReference>
<dbReference type="EMBL" id="QRCT01000012">
    <property type="protein sequence ID" value="RDU24721.1"/>
    <property type="molecule type" value="Genomic_DNA"/>
</dbReference>
<dbReference type="InterPro" id="IPR029442">
    <property type="entry name" value="GyrI-like"/>
</dbReference>
<dbReference type="AlphaFoldDB" id="A0A371AYT6"/>
<dbReference type="RefSeq" id="WP_115480953.1">
    <property type="nucleotide sequence ID" value="NZ_QRCT01000012.1"/>
</dbReference>
<dbReference type="Pfam" id="PF06445">
    <property type="entry name" value="GyrI-like"/>
    <property type="match status" value="1"/>
</dbReference>